<evidence type="ECO:0000313" key="3">
    <source>
        <dbReference type="Proteomes" id="UP000789901"/>
    </source>
</evidence>
<organism evidence="2 3">
    <name type="scientific">Gigaspora margarita</name>
    <dbReference type="NCBI Taxonomy" id="4874"/>
    <lineage>
        <taxon>Eukaryota</taxon>
        <taxon>Fungi</taxon>
        <taxon>Fungi incertae sedis</taxon>
        <taxon>Mucoromycota</taxon>
        <taxon>Glomeromycotina</taxon>
        <taxon>Glomeromycetes</taxon>
        <taxon>Diversisporales</taxon>
        <taxon>Gigasporaceae</taxon>
        <taxon>Gigaspora</taxon>
    </lineage>
</organism>
<dbReference type="EMBL" id="CAJVQB010009357">
    <property type="protein sequence ID" value="CAG8729288.1"/>
    <property type="molecule type" value="Genomic_DNA"/>
</dbReference>
<evidence type="ECO:0000256" key="1">
    <source>
        <dbReference type="SAM" id="MobiDB-lite"/>
    </source>
</evidence>
<feature type="compositionally biased region" description="Basic and acidic residues" evidence="1">
    <location>
        <begin position="71"/>
        <end position="84"/>
    </location>
</feature>
<reference evidence="2 3" key="1">
    <citation type="submission" date="2021-06" db="EMBL/GenBank/DDBJ databases">
        <authorList>
            <person name="Kallberg Y."/>
            <person name="Tangrot J."/>
            <person name="Rosling A."/>
        </authorList>
    </citation>
    <scope>NUCLEOTIDE SEQUENCE [LARGE SCALE GENOMIC DNA]</scope>
    <source>
        <strain evidence="2 3">120-4 pot B 10/14</strain>
    </source>
</reference>
<dbReference type="Proteomes" id="UP000789901">
    <property type="component" value="Unassembled WGS sequence"/>
</dbReference>
<keyword evidence="3" id="KW-1185">Reference proteome</keyword>
<sequence length="98" mass="11277">MVTSELEILSNPWKPTITHTILQELAFTNASHGKMKIGNMDGYKEVVKKYLQVGQLHKATEKNQRIEDAIREQEQQRQANKERLGSNFLTGIRPTKKN</sequence>
<proteinExistence type="predicted"/>
<feature type="region of interest" description="Disordered" evidence="1">
    <location>
        <begin position="71"/>
        <end position="98"/>
    </location>
</feature>
<evidence type="ECO:0000313" key="2">
    <source>
        <dbReference type="EMBL" id="CAG8729288.1"/>
    </source>
</evidence>
<name>A0ABN7V4D4_GIGMA</name>
<protein>
    <submittedName>
        <fullName evidence="2">12047_t:CDS:1</fullName>
    </submittedName>
</protein>
<gene>
    <name evidence="2" type="ORF">GMARGA_LOCUS14244</name>
</gene>
<comment type="caution">
    <text evidence="2">The sequence shown here is derived from an EMBL/GenBank/DDBJ whole genome shotgun (WGS) entry which is preliminary data.</text>
</comment>
<accession>A0ABN7V4D4</accession>